<reference evidence="4 5" key="1">
    <citation type="submission" date="2022-01" db="EMBL/GenBank/DDBJ databases">
        <title>Maritalea mediterranea sp. nov., isolated from marine plastic residues from the Malva-rosa beach (Valencia, Spain).</title>
        <authorList>
            <person name="Vidal-Verdu A."/>
            <person name="Molina-Menor E."/>
            <person name="Pascual J."/>
            <person name="Pereto J."/>
            <person name="Porcar M."/>
        </authorList>
    </citation>
    <scope>NUCLEOTIDE SEQUENCE [LARGE SCALE GENOMIC DNA]</scope>
    <source>
        <strain evidence="4 5">P4.10X</strain>
    </source>
</reference>
<accession>A0ABS9E381</accession>
<dbReference type="InterPro" id="IPR009057">
    <property type="entry name" value="Homeodomain-like_sf"/>
</dbReference>
<name>A0ABS9E381_9HYPH</name>
<dbReference type="PROSITE" id="PS50977">
    <property type="entry name" value="HTH_TETR_2"/>
    <property type="match status" value="1"/>
</dbReference>
<evidence type="ECO:0000256" key="1">
    <source>
        <dbReference type="ARBA" id="ARBA00023125"/>
    </source>
</evidence>
<dbReference type="PANTHER" id="PTHR30055">
    <property type="entry name" value="HTH-TYPE TRANSCRIPTIONAL REGULATOR RUTR"/>
    <property type="match status" value="1"/>
</dbReference>
<evidence type="ECO:0000313" key="5">
    <source>
        <dbReference type="Proteomes" id="UP001201217"/>
    </source>
</evidence>
<dbReference type="Pfam" id="PF00440">
    <property type="entry name" value="TetR_N"/>
    <property type="match status" value="1"/>
</dbReference>
<keyword evidence="1 2" id="KW-0238">DNA-binding</keyword>
<gene>
    <name evidence="4" type="ORF">L1I42_02340</name>
</gene>
<evidence type="ECO:0000259" key="3">
    <source>
        <dbReference type="PROSITE" id="PS50977"/>
    </source>
</evidence>
<dbReference type="SUPFAM" id="SSF48498">
    <property type="entry name" value="Tetracyclin repressor-like, C-terminal domain"/>
    <property type="match status" value="1"/>
</dbReference>
<dbReference type="SUPFAM" id="SSF46689">
    <property type="entry name" value="Homeodomain-like"/>
    <property type="match status" value="1"/>
</dbReference>
<keyword evidence="5" id="KW-1185">Reference proteome</keyword>
<dbReference type="InterPro" id="IPR050109">
    <property type="entry name" value="HTH-type_TetR-like_transc_reg"/>
</dbReference>
<dbReference type="InterPro" id="IPR001647">
    <property type="entry name" value="HTH_TetR"/>
</dbReference>
<dbReference type="Proteomes" id="UP001201217">
    <property type="component" value="Unassembled WGS sequence"/>
</dbReference>
<protein>
    <submittedName>
        <fullName evidence="4">TetR/AcrR family transcriptional regulator</fullName>
    </submittedName>
</protein>
<dbReference type="PANTHER" id="PTHR30055:SF239">
    <property type="entry name" value="TRANSCRIPTIONAL REGULATORY PROTEIN"/>
    <property type="match status" value="1"/>
</dbReference>
<dbReference type="Gene3D" id="1.10.357.10">
    <property type="entry name" value="Tetracycline Repressor, domain 2"/>
    <property type="match status" value="1"/>
</dbReference>
<dbReference type="RefSeq" id="WP_236112893.1">
    <property type="nucleotide sequence ID" value="NZ_JAKGTI010000001.1"/>
</dbReference>
<feature type="DNA-binding region" description="H-T-H motif" evidence="2">
    <location>
        <begin position="34"/>
        <end position="53"/>
    </location>
</feature>
<evidence type="ECO:0000313" key="4">
    <source>
        <dbReference type="EMBL" id="MCF4097324.1"/>
    </source>
</evidence>
<evidence type="ECO:0000256" key="2">
    <source>
        <dbReference type="PROSITE-ProRule" id="PRU00335"/>
    </source>
</evidence>
<dbReference type="InterPro" id="IPR036271">
    <property type="entry name" value="Tet_transcr_reg_TetR-rel_C_sf"/>
</dbReference>
<sequence length="198" mass="21704">MANQEKPKRKQLSAQDWLLAAIVAMAQGGVDNVKVERLAKQLGTSKGSFYWHFKDRKDLLDQLIRYWVEQGTNAVMAANEAAGNSPQAKLHSLLQVALDEPVGTLSSAQGEMAIRGWAMIDPHIREIVSQTEQTRIQYVSTLLQAAGLNAAEAHRGAEQLYLLLLGFFARASYAPDTADSARQAVLDHLTATMNMAAK</sequence>
<organism evidence="4 5">
    <name type="scientific">Maritalea mediterranea</name>
    <dbReference type="NCBI Taxonomy" id="2909667"/>
    <lineage>
        <taxon>Bacteria</taxon>
        <taxon>Pseudomonadati</taxon>
        <taxon>Pseudomonadota</taxon>
        <taxon>Alphaproteobacteria</taxon>
        <taxon>Hyphomicrobiales</taxon>
        <taxon>Devosiaceae</taxon>
        <taxon>Maritalea</taxon>
    </lineage>
</organism>
<dbReference type="EMBL" id="JAKGTI010000001">
    <property type="protein sequence ID" value="MCF4097324.1"/>
    <property type="molecule type" value="Genomic_DNA"/>
</dbReference>
<feature type="domain" description="HTH tetR-type" evidence="3">
    <location>
        <begin position="11"/>
        <end position="71"/>
    </location>
</feature>
<proteinExistence type="predicted"/>
<comment type="caution">
    <text evidence="4">The sequence shown here is derived from an EMBL/GenBank/DDBJ whole genome shotgun (WGS) entry which is preliminary data.</text>
</comment>